<dbReference type="Proteomes" id="UP001498398">
    <property type="component" value="Unassembled WGS sequence"/>
</dbReference>
<feature type="transmembrane region" description="Helical" evidence="1">
    <location>
        <begin position="114"/>
        <end position="132"/>
    </location>
</feature>
<evidence type="ECO:0000313" key="3">
    <source>
        <dbReference type="Proteomes" id="UP001498398"/>
    </source>
</evidence>
<protein>
    <submittedName>
        <fullName evidence="2">Uncharacterized protein</fullName>
    </submittedName>
</protein>
<evidence type="ECO:0000256" key="1">
    <source>
        <dbReference type="SAM" id="Phobius"/>
    </source>
</evidence>
<organism evidence="2 3">
    <name type="scientific">Marasmiellus scandens</name>
    <dbReference type="NCBI Taxonomy" id="2682957"/>
    <lineage>
        <taxon>Eukaryota</taxon>
        <taxon>Fungi</taxon>
        <taxon>Dikarya</taxon>
        <taxon>Basidiomycota</taxon>
        <taxon>Agaricomycotina</taxon>
        <taxon>Agaricomycetes</taxon>
        <taxon>Agaricomycetidae</taxon>
        <taxon>Agaricales</taxon>
        <taxon>Marasmiineae</taxon>
        <taxon>Omphalotaceae</taxon>
        <taxon>Marasmiellus</taxon>
    </lineage>
</organism>
<proteinExistence type="predicted"/>
<evidence type="ECO:0000313" key="2">
    <source>
        <dbReference type="EMBL" id="KAK7462231.1"/>
    </source>
</evidence>
<keyword evidence="1" id="KW-0812">Transmembrane</keyword>
<keyword evidence="1" id="KW-0472">Membrane</keyword>
<name>A0ABR1JNY7_9AGAR</name>
<keyword evidence="3" id="KW-1185">Reference proteome</keyword>
<gene>
    <name evidence="2" type="ORF">VKT23_007835</name>
</gene>
<accession>A0ABR1JNY7</accession>
<dbReference type="EMBL" id="JBANRG010000011">
    <property type="protein sequence ID" value="KAK7462231.1"/>
    <property type="molecule type" value="Genomic_DNA"/>
</dbReference>
<comment type="caution">
    <text evidence="2">The sequence shown here is derived from an EMBL/GenBank/DDBJ whole genome shotgun (WGS) entry which is preliminary data.</text>
</comment>
<sequence>MFVGLALSLPDIKYDGICHTTDVPRTLLINGGAEVAFQAFLFFLTLYKFIQSLRHEGWTVLGFWTRSRSLTKSLSLPLSRSGCRIMRTRAEGRRGNRSGSGIPIMRMIARDGTWAFFVLFGLVVAQAIVYIAGEGGILFGWVLSSFSFCAYRILFNLNYTHHSRSHSGSHTYSRATTLYISFDSHSA</sequence>
<keyword evidence="1" id="KW-1133">Transmembrane helix</keyword>
<feature type="transmembrane region" description="Helical" evidence="1">
    <location>
        <begin position="138"/>
        <end position="155"/>
    </location>
</feature>
<feature type="transmembrane region" description="Helical" evidence="1">
    <location>
        <begin position="27"/>
        <end position="47"/>
    </location>
</feature>
<reference evidence="2 3" key="1">
    <citation type="submission" date="2024-01" db="EMBL/GenBank/DDBJ databases">
        <title>A draft genome for the cacao thread blight pathogen Marasmiellus scandens.</title>
        <authorList>
            <person name="Baruah I.K."/>
            <person name="Leung J."/>
            <person name="Bukari Y."/>
            <person name="Amoako-Attah I."/>
            <person name="Meinhardt L.W."/>
            <person name="Bailey B.A."/>
            <person name="Cohen S.P."/>
        </authorList>
    </citation>
    <scope>NUCLEOTIDE SEQUENCE [LARGE SCALE GENOMIC DNA]</scope>
    <source>
        <strain evidence="2 3">GH-19</strain>
    </source>
</reference>